<evidence type="ECO:0000313" key="3">
    <source>
        <dbReference type="EMBL" id="KAH7365283.1"/>
    </source>
</evidence>
<dbReference type="SUPFAM" id="SSF47592">
    <property type="entry name" value="SWIB/MDM2 domain"/>
    <property type="match status" value="1"/>
</dbReference>
<dbReference type="AlphaFoldDB" id="A0A8T2SSD6"/>
<reference evidence="3" key="1">
    <citation type="submission" date="2021-08" db="EMBL/GenBank/DDBJ databases">
        <title>WGS assembly of Ceratopteris richardii.</title>
        <authorList>
            <person name="Marchant D.B."/>
            <person name="Chen G."/>
            <person name="Jenkins J."/>
            <person name="Shu S."/>
            <person name="Leebens-Mack J."/>
            <person name="Grimwood J."/>
            <person name="Schmutz J."/>
            <person name="Soltis P."/>
            <person name="Soltis D."/>
            <person name="Chen Z.-H."/>
        </authorList>
    </citation>
    <scope>NUCLEOTIDE SEQUENCE</scope>
    <source>
        <strain evidence="3">Whitten #5841</strain>
        <tissue evidence="3">Leaf</tissue>
    </source>
</reference>
<dbReference type="Proteomes" id="UP000825935">
    <property type="component" value="Chromosome 18"/>
</dbReference>
<organism evidence="3 4">
    <name type="scientific">Ceratopteris richardii</name>
    <name type="common">Triangle waterfern</name>
    <dbReference type="NCBI Taxonomy" id="49495"/>
    <lineage>
        <taxon>Eukaryota</taxon>
        <taxon>Viridiplantae</taxon>
        <taxon>Streptophyta</taxon>
        <taxon>Embryophyta</taxon>
        <taxon>Tracheophyta</taxon>
        <taxon>Polypodiopsida</taxon>
        <taxon>Polypodiidae</taxon>
        <taxon>Polypodiales</taxon>
        <taxon>Pteridineae</taxon>
        <taxon>Pteridaceae</taxon>
        <taxon>Parkerioideae</taxon>
        <taxon>Ceratopteris</taxon>
    </lineage>
</organism>
<proteinExistence type="predicted"/>
<dbReference type="PANTHER" id="PTHR13844">
    <property type="entry name" value="SWI/SNF-RELATED MATRIX-ASSOCIATED ACTIN-DEPENDENT REGULATOR OF CHROMATIN SUBFAMILY D"/>
    <property type="match status" value="1"/>
</dbReference>
<accession>A0A8T2SSD6</accession>
<dbReference type="CDD" id="cd10567">
    <property type="entry name" value="SWIB-MDM2_like"/>
    <property type="match status" value="1"/>
</dbReference>
<dbReference type="EMBL" id="CM035423">
    <property type="protein sequence ID" value="KAH7365283.1"/>
    <property type="molecule type" value="Genomic_DNA"/>
</dbReference>
<feature type="region of interest" description="Disordered" evidence="1">
    <location>
        <begin position="37"/>
        <end position="66"/>
    </location>
</feature>
<dbReference type="PROSITE" id="PS51925">
    <property type="entry name" value="SWIB_MDM2"/>
    <property type="match status" value="1"/>
</dbReference>
<dbReference type="Gene3D" id="1.10.245.10">
    <property type="entry name" value="SWIB/MDM2 domain"/>
    <property type="match status" value="1"/>
</dbReference>
<protein>
    <recommendedName>
        <fullName evidence="2">DM2 domain-containing protein</fullName>
    </recommendedName>
</protein>
<dbReference type="InterPro" id="IPR036885">
    <property type="entry name" value="SWIB_MDM2_dom_sf"/>
</dbReference>
<name>A0A8T2SSD6_CERRI</name>
<comment type="caution">
    <text evidence="3">The sequence shown here is derived from an EMBL/GenBank/DDBJ whole genome shotgun (WGS) entry which is preliminary data.</text>
</comment>
<sequence length="150" mass="16496">MQSSSSLSSLAGELLRKAASSIRLDLPSASCRRFSAKVKGKKAEAEGQLNPNSKPKSKSESEKVKPRLSGSALITYRVSASLAPVLQTSETTRPDALKRIWAYIKAHKLQSDTEKTRIMCDPALKKAFGQDDLKVNEVLKYLNPHLSRKV</sequence>
<dbReference type="OrthoDB" id="10251073at2759"/>
<evidence type="ECO:0000259" key="2">
    <source>
        <dbReference type="PROSITE" id="PS51925"/>
    </source>
</evidence>
<evidence type="ECO:0000313" key="4">
    <source>
        <dbReference type="Proteomes" id="UP000825935"/>
    </source>
</evidence>
<dbReference type="SMART" id="SM00151">
    <property type="entry name" value="SWIB"/>
    <property type="match status" value="1"/>
</dbReference>
<feature type="domain" description="DM2" evidence="2">
    <location>
        <begin position="71"/>
        <end position="148"/>
    </location>
</feature>
<keyword evidence="4" id="KW-1185">Reference proteome</keyword>
<dbReference type="InterPro" id="IPR003121">
    <property type="entry name" value="SWIB_MDM2_domain"/>
</dbReference>
<evidence type="ECO:0000256" key="1">
    <source>
        <dbReference type="SAM" id="MobiDB-lite"/>
    </source>
</evidence>
<gene>
    <name evidence="3" type="ORF">KP509_18G018500</name>
</gene>
<dbReference type="Pfam" id="PF02201">
    <property type="entry name" value="SWIB"/>
    <property type="match status" value="1"/>
</dbReference>
<dbReference type="InterPro" id="IPR019835">
    <property type="entry name" value="SWIB_domain"/>
</dbReference>